<proteinExistence type="predicted"/>
<protein>
    <submittedName>
        <fullName evidence="1">Uncharacterized protein</fullName>
    </submittedName>
</protein>
<dbReference type="Proteomes" id="UP000027361">
    <property type="component" value="Unassembled WGS sequence"/>
</dbReference>
<organism evidence="1 2">
    <name type="scientific">Tilletiaria anomala (strain ATCC 24038 / CBS 436.72 / UBC 951)</name>
    <dbReference type="NCBI Taxonomy" id="1037660"/>
    <lineage>
        <taxon>Eukaryota</taxon>
        <taxon>Fungi</taxon>
        <taxon>Dikarya</taxon>
        <taxon>Basidiomycota</taxon>
        <taxon>Ustilaginomycotina</taxon>
        <taxon>Exobasidiomycetes</taxon>
        <taxon>Georgefischeriales</taxon>
        <taxon>Tilletiariaceae</taxon>
        <taxon>Tilletiaria</taxon>
    </lineage>
</organism>
<dbReference type="GeneID" id="25265264"/>
<dbReference type="RefSeq" id="XP_013240720.1">
    <property type="nucleotide sequence ID" value="XM_013385266.1"/>
</dbReference>
<keyword evidence="2" id="KW-1185">Reference proteome</keyword>
<evidence type="ECO:0000313" key="1">
    <source>
        <dbReference type="EMBL" id="KDN38454.1"/>
    </source>
</evidence>
<dbReference type="AlphaFoldDB" id="A0A066VIA1"/>
<dbReference type="HOGENOM" id="CLU_2361206_0_0_1"/>
<name>A0A066VIA1_TILAU</name>
<sequence>MRFTSKEPALGPASVGLCASLLTCISSLGHHVSTTVSVHVGEHRLALPHPNHAQTSPEELRGRVLASSVILPPPGDCTVIREIAASMHLRVIGVGK</sequence>
<accession>A0A066VIA1</accession>
<evidence type="ECO:0000313" key="2">
    <source>
        <dbReference type="Proteomes" id="UP000027361"/>
    </source>
</evidence>
<gene>
    <name evidence="1" type="ORF">K437DRAFT_259403</name>
</gene>
<comment type="caution">
    <text evidence="1">The sequence shown here is derived from an EMBL/GenBank/DDBJ whole genome shotgun (WGS) entry which is preliminary data.</text>
</comment>
<dbReference type="EMBL" id="JMSN01000118">
    <property type="protein sequence ID" value="KDN38454.1"/>
    <property type="molecule type" value="Genomic_DNA"/>
</dbReference>
<dbReference type="InParanoid" id="A0A066VIA1"/>
<reference evidence="1 2" key="1">
    <citation type="submission" date="2014-05" db="EMBL/GenBank/DDBJ databases">
        <title>Draft genome sequence of a rare smut relative, Tilletiaria anomala UBC 951.</title>
        <authorList>
            <consortium name="DOE Joint Genome Institute"/>
            <person name="Toome M."/>
            <person name="Kuo A."/>
            <person name="Henrissat B."/>
            <person name="Lipzen A."/>
            <person name="Tritt A."/>
            <person name="Yoshinaga Y."/>
            <person name="Zane M."/>
            <person name="Barry K."/>
            <person name="Grigoriev I.V."/>
            <person name="Spatafora J.W."/>
            <person name="Aimea M.C."/>
        </authorList>
    </citation>
    <scope>NUCLEOTIDE SEQUENCE [LARGE SCALE GENOMIC DNA]</scope>
    <source>
        <strain evidence="1 2">UBC 951</strain>
    </source>
</reference>